<name>A0A7X2TBX4_9CLOT</name>
<organism evidence="7 8">
    <name type="scientific">Clostridium porci</name>
    <dbReference type="NCBI Taxonomy" id="2605778"/>
    <lineage>
        <taxon>Bacteria</taxon>
        <taxon>Bacillati</taxon>
        <taxon>Bacillota</taxon>
        <taxon>Clostridia</taxon>
        <taxon>Eubacteriales</taxon>
        <taxon>Clostridiaceae</taxon>
        <taxon>Clostridium</taxon>
    </lineage>
</organism>
<dbReference type="Gene3D" id="1.10.1790.10">
    <property type="entry name" value="PRD domain"/>
    <property type="match status" value="2"/>
</dbReference>
<dbReference type="InterPro" id="IPR036634">
    <property type="entry name" value="PRD_sf"/>
</dbReference>
<dbReference type="RefSeq" id="WP_154470936.1">
    <property type="nucleotide sequence ID" value="NZ_DBEWUL010000024.1"/>
</dbReference>
<dbReference type="PANTHER" id="PTHR32071:SF38">
    <property type="entry name" value="PSP OPERON TRANSCRIPTIONAL ACTIVATOR"/>
    <property type="match status" value="1"/>
</dbReference>
<dbReference type="PROSITE" id="PS51096">
    <property type="entry name" value="PTS_EIIA_TYPE_4"/>
    <property type="match status" value="1"/>
</dbReference>
<feature type="domain" description="PRD" evidence="6">
    <location>
        <begin position="731"/>
        <end position="836"/>
    </location>
</feature>
<evidence type="ECO:0000313" key="8">
    <source>
        <dbReference type="Proteomes" id="UP000429958"/>
    </source>
</evidence>
<evidence type="ECO:0000259" key="5">
    <source>
        <dbReference type="PROSITE" id="PS51096"/>
    </source>
</evidence>
<dbReference type="InterPro" id="IPR027417">
    <property type="entry name" value="P-loop_NTPase"/>
</dbReference>
<dbReference type="PANTHER" id="PTHR32071">
    <property type="entry name" value="TRANSCRIPTIONAL REGULATORY PROTEIN"/>
    <property type="match status" value="1"/>
</dbReference>
<evidence type="ECO:0000259" key="4">
    <source>
        <dbReference type="PROSITE" id="PS50045"/>
    </source>
</evidence>
<proteinExistence type="predicted"/>
<reference evidence="7 8" key="1">
    <citation type="submission" date="2019-08" db="EMBL/GenBank/DDBJ databases">
        <title>In-depth cultivation of the pig gut microbiome towards novel bacterial diversity and tailored functional studies.</title>
        <authorList>
            <person name="Wylensek D."/>
            <person name="Hitch T.C.A."/>
            <person name="Clavel T."/>
        </authorList>
    </citation>
    <scope>NUCLEOTIDE SEQUENCE [LARGE SCALE GENOMIC DNA]</scope>
    <source>
        <strain evidence="7 8">WCA-389-WT-23D1</strain>
    </source>
</reference>
<evidence type="ECO:0000313" key="7">
    <source>
        <dbReference type="EMBL" id="MSS35528.1"/>
    </source>
</evidence>
<gene>
    <name evidence="7" type="ORF">FYJ39_02770</name>
</gene>
<dbReference type="SUPFAM" id="SSF53062">
    <property type="entry name" value="PTS system fructose IIA component-like"/>
    <property type="match status" value="1"/>
</dbReference>
<dbReference type="PROSITE" id="PS50045">
    <property type="entry name" value="SIGMA54_INTERACT_4"/>
    <property type="match status" value="1"/>
</dbReference>
<dbReference type="InterPro" id="IPR036662">
    <property type="entry name" value="PTS_EIIA_man-typ_sf"/>
</dbReference>
<dbReference type="Gene3D" id="3.40.50.510">
    <property type="entry name" value="Phosphotransferase system, mannose-type IIA component"/>
    <property type="match status" value="1"/>
</dbReference>
<protein>
    <submittedName>
        <fullName evidence="7">PRD domain-containing protein</fullName>
    </submittedName>
</protein>
<keyword evidence="8" id="KW-1185">Reference proteome</keyword>
<dbReference type="AlphaFoldDB" id="A0A7X2TBX4"/>
<dbReference type="SUPFAM" id="SSF63520">
    <property type="entry name" value="PTS-regulatory domain, PRD"/>
    <property type="match status" value="2"/>
</dbReference>
<dbReference type="GO" id="GO:0016020">
    <property type="term" value="C:membrane"/>
    <property type="evidence" value="ECO:0007669"/>
    <property type="project" value="InterPro"/>
</dbReference>
<feature type="domain" description="PRD" evidence="6">
    <location>
        <begin position="473"/>
        <end position="580"/>
    </location>
</feature>
<accession>A0A7X2TBX4</accession>
<dbReference type="InterPro" id="IPR011608">
    <property type="entry name" value="PRD"/>
</dbReference>
<dbReference type="EMBL" id="VUMD01000002">
    <property type="protein sequence ID" value="MSS35528.1"/>
    <property type="molecule type" value="Genomic_DNA"/>
</dbReference>
<dbReference type="GO" id="GO:0009401">
    <property type="term" value="P:phosphoenolpyruvate-dependent sugar phosphotransferase system"/>
    <property type="evidence" value="ECO:0007669"/>
    <property type="project" value="InterPro"/>
</dbReference>
<keyword evidence="3" id="KW-0067">ATP-binding</keyword>
<dbReference type="Gene3D" id="3.40.50.300">
    <property type="entry name" value="P-loop containing nucleotide triphosphate hydrolases"/>
    <property type="match status" value="1"/>
</dbReference>
<dbReference type="Pfam" id="PF00158">
    <property type="entry name" value="Sigma54_activat"/>
    <property type="match status" value="1"/>
</dbReference>
<dbReference type="InterPro" id="IPR002078">
    <property type="entry name" value="Sigma_54_int"/>
</dbReference>
<dbReference type="GO" id="GO:0006355">
    <property type="term" value="P:regulation of DNA-templated transcription"/>
    <property type="evidence" value="ECO:0007669"/>
    <property type="project" value="InterPro"/>
</dbReference>
<keyword evidence="1" id="KW-0808">Transferase</keyword>
<dbReference type="Proteomes" id="UP000429958">
    <property type="component" value="Unassembled WGS sequence"/>
</dbReference>
<dbReference type="GO" id="GO:0005524">
    <property type="term" value="F:ATP binding"/>
    <property type="evidence" value="ECO:0007669"/>
    <property type="project" value="UniProtKB-KW"/>
</dbReference>
<dbReference type="SUPFAM" id="SSF52540">
    <property type="entry name" value="P-loop containing nucleoside triphosphate hydrolases"/>
    <property type="match status" value="1"/>
</dbReference>
<evidence type="ECO:0000256" key="3">
    <source>
        <dbReference type="ARBA" id="ARBA00022840"/>
    </source>
</evidence>
<evidence type="ECO:0000256" key="2">
    <source>
        <dbReference type="ARBA" id="ARBA00022741"/>
    </source>
</evidence>
<evidence type="ECO:0000256" key="1">
    <source>
        <dbReference type="ARBA" id="ARBA00022679"/>
    </source>
</evidence>
<evidence type="ECO:0000259" key="6">
    <source>
        <dbReference type="PROSITE" id="PS51372"/>
    </source>
</evidence>
<dbReference type="GO" id="GO:0016740">
    <property type="term" value="F:transferase activity"/>
    <property type="evidence" value="ECO:0007669"/>
    <property type="project" value="UniProtKB-KW"/>
</dbReference>
<dbReference type="InterPro" id="IPR004701">
    <property type="entry name" value="PTS_EIIA_man-typ"/>
</dbReference>
<feature type="domain" description="Sigma-54 factor interaction" evidence="4">
    <location>
        <begin position="122"/>
        <end position="356"/>
    </location>
</feature>
<comment type="caution">
    <text evidence="7">The sequence shown here is derived from an EMBL/GenBank/DDBJ whole genome shotgun (WGS) entry which is preliminary data.</text>
</comment>
<feature type="domain" description="PTS EIIA type-4" evidence="5">
    <location>
        <begin position="581"/>
        <end position="711"/>
    </location>
</feature>
<keyword evidence="2" id="KW-0547">Nucleotide-binding</keyword>
<dbReference type="SUPFAM" id="SSF46785">
    <property type="entry name" value="Winged helix' DNA-binding domain"/>
    <property type="match status" value="1"/>
</dbReference>
<dbReference type="Pfam" id="PF00874">
    <property type="entry name" value="PRD"/>
    <property type="match status" value="2"/>
</dbReference>
<sequence length="841" mass="93080">MNQSAPRRLDRVLELIRENTLRAAENNFINITGLTASGLASAANLDRTNVSRELNRLYRQGLVIKCLGKPTLFLHREALATSFPRVFFPSTIPCGERLEDYLASQNAIQISNERPADSLESMIGSSGSMKRAVQQAKAAVLYPPHGIHTLITGKEGIGKLCFSKAMYAYAKKCGRLSPDGKFVLLNCQDFSKSPHLLMAQIFGYSKNFLPGAEKGKQGLIEQAKGGILCLNGVHRLSAKVQELLTTLIEKNTFCRMGEASMVREGEAMIIATTTEPAGSPSIERFVRNMPMLIPLPDLANRGPAELLEHLTLLFGRESRRLQLPLRIHQDVLSCLLHASYPGQIGELKSCVKGICSLAYLEYLTGSHASSSVEISYHHLPCTVTATPLPREEKVLQIQKLLSCLQGAYVTFTPEGQPELPIYQDVAPEDFLGYPKLPISSEPLKISDVGGYINRCVNRMRITQSHSMEQLRASFPDFLCQAVDRVLEASPNYKRALENPRLYYGLLLHLHNVLKRQDTCIPNSSSPPSLNDIRRAYPKEYAEARKLKALLEESGGKPLPDSELCFITMYLYLSVNWTANGNVHFIAIFHGQGVSSGIASFLNNAVQLPLVHSIDLTPSVTLEQVLEQAAAITRSSDHNAGLIIFTDMSPFTDLHHHLNQLTGIRTEHIAGASMPLMLHMVEKSAYKHCSLIELMSEASGDETTAPSQSCAVTTSFLNRIIHEVLSPSLTFLNPGKAADTLLNVLNKILSELYLSYSDEIALKFIFHSAHMLERVIKGEPLKYSHLKAFINQHSALMGILERHLVYAEEVFGVSVPAPEKAYICEIFLPFIEEKPSKAPARS</sequence>
<dbReference type="PROSITE" id="PS51372">
    <property type="entry name" value="PRD_2"/>
    <property type="match status" value="2"/>
</dbReference>
<dbReference type="InterPro" id="IPR036390">
    <property type="entry name" value="WH_DNA-bd_sf"/>
</dbReference>